<comment type="domain">
    <text evidence="12">Comprises two domains: an N-terminal domain containing the nucleotidyltransferase activity and a C-terminal HD domain associated with both phosphodiesterase and phosphatase activities.</text>
</comment>
<comment type="catalytic activity">
    <reaction evidence="12">
        <text>a tRNA precursor + 2 CTP + ATP = a tRNA with a 3' CCA end + 3 diphosphate</text>
        <dbReference type="Rhea" id="RHEA:14433"/>
        <dbReference type="Rhea" id="RHEA-COMP:10465"/>
        <dbReference type="Rhea" id="RHEA-COMP:10468"/>
        <dbReference type="ChEBI" id="CHEBI:30616"/>
        <dbReference type="ChEBI" id="CHEBI:33019"/>
        <dbReference type="ChEBI" id="CHEBI:37563"/>
        <dbReference type="ChEBI" id="CHEBI:74896"/>
        <dbReference type="ChEBI" id="CHEBI:83071"/>
        <dbReference type="EC" id="2.7.7.72"/>
    </reaction>
</comment>
<feature type="binding site" evidence="12">
    <location>
        <position position="8"/>
    </location>
    <ligand>
        <name>ATP</name>
        <dbReference type="ChEBI" id="CHEBI:30616"/>
    </ligand>
</feature>
<feature type="binding site" evidence="12">
    <location>
        <position position="140"/>
    </location>
    <ligand>
        <name>ATP</name>
        <dbReference type="ChEBI" id="CHEBI:30616"/>
    </ligand>
</feature>
<evidence type="ECO:0000256" key="11">
    <source>
        <dbReference type="ARBA" id="ARBA00022884"/>
    </source>
</evidence>
<dbReference type="NCBIfam" id="NF008137">
    <property type="entry name" value="PRK10885.1"/>
    <property type="match status" value="1"/>
</dbReference>
<keyword evidence="4 12" id="KW-0548">Nucleotidyltransferase</keyword>
<feature type="binding site" evidence="12">
    <location>
        <position position="8"/>
    </location>
    <ligand>
        <name>CTP</name>
        <dbReference type="ChEBI" id="CHEBI:37563"/>
    </ligand>
</feature>
<dbReference type="GO" id="GO:0005524">
    <property type="term" value="F:ATP binding"/>
    <property type="evidence" value="ECO:0007669"/>
    <property type="project" value="UniProtKB-UniRule"/>
</dbReference>
<dbReference type="GO" id="GO:0000049">
    <property type="term" value="F:tRNA binding"/>
    <property type="evidence" value="ECO:0007669"/>
    <property type="project" value="UniProtKB-UniRule"/>
</dbReference>
<evidence type="ECO:0000259" key="13">
    <source>
        <dbReference type="PROSITE" id="PS51831"/>
    </source>
</evidence>
<evidence type="ECO:0000313" key="15">
    <source>
        <dbReference type="Proteomes" id="UP000568664"/>
    </source>
</evidence>
<feature type="binding site" evidence="12">
    <location>
        <position position="91"/>
    </location>
    <ligand>
        <name>ATP</name>
        <dbReference type="ChEBI" id="CHEBI:30616"/>
    </ligand>
</feature>
<dbReference type="RefSeq" id="WP_169074110.1">
    <property type="nucleotide sequence ID" value="NZ_JABBXH010000001.1"/>
</dbReference>
<dbReference type="PIRSF" id="PIRSF000813">
    <property type="entry name" value="CCA_bact"/>
    <property type="match status" value="1"/>
</dbReference>
<comment type="miscellaneous">
    <text evidence="12">A single active site specifically recognizes both ATP and CTP and is responsible for their addition.</text>
</comment>
<comment type="subunit">
    <text evidence="12">Monomer. Can also form homodimers and oligomers.</text>
</comment>
<dbReference type="Pfam" id="PF01743">
    <property type="entry name" value="PolyA_pol"/>
    <property type="match status" value="1"/>
</dbReference>
<dbReference type="InterPro" id="IPR050124">
    <property type="entry name" value="tRNA_CCA-adding_enzyme"/>
</dbReference>
<dbReference type="GO" id="GO:0000287">
    <property type="term" value="F:magnesium ion binding"/>
    <property type="evidence" value="ECO:0007669"/>
    <property type="project" value="UniProtKB-UniRule"/>
</dbReference>
<dbReference type="EC" id="3.1.3.-" evidence="12"/>
<keyword evidence="5 12" id="KW-0479">Metal-binding</keyword>
<dbReference type="PANTHER" id="PTHR47545">
    <property type="entry name" value="MULTIFUNCTIONAL CCA PROTEIN"/>
    <property type="match status" value="1"/>
</dbReference>
<dbReference type="Gene3D" id="1.10.3090.10">
    <property type="entry name" value="cca-adding enzyme, domain 2"/>
    <property type="match status" value="1"/>
</dbReference>
<keyword evidence="10 12" id="KW-0460">Magnesium</keyword>
<dbReference type="Pfam" id="PF01966">
    <property type="entry name" value="HD"/>
    <property type="match status" value="1"/>
</dbReference>
<feature type="binding site" evidence="12">
    <location>
        <position position="11"/>
    </location>
    <ligand>
        <name>CTP</name>
        <dbReference type="ChEBI" id="CHEBI:37563"/>
    </ligand>
</feature>
<sequence>MSIFLVGGAVRDQLLNRKVIERDYLVVGATANQMLELGFNQVGKDFPVFLHPETKEEYALARTERKQGKGYTGFTCYAEPDVTIEQDLLRRDLTVNAMALAQDGNIIDPYNGQTDLNARILRHVSPAFSEDPLRVLRVARFAARYYQYGFTVADETMDLMAKIANTDELNALSAERVWKEFERALGEPNPEVFIQILRACGALSRLWPELNKLWGVPNPANHHPEICSGEHTILVLKQAVSLSDDPKVRFAALCHDLGKGETPKENWPKHHGHEYSGKVVIEQSAKRLKVPNEYKLLALKACELHLKVHQAFELKPSTLLRLLEQCEIYRRPTLINTILQVCLADARGRQGNEDADYPQQNYLLKLADTVREVTAKQFIEQGIQGKAIKEKMDALRMSLIAEVKNTYSAH</sequence>
<dbReference type="InterPro" id="IPR012006">
    <property type="entry name" value="CCA_bact"/>
</dbReference>
<feature type="domain" description="HD" evidence="13">
    <location>
        <begin position="228"/>
        <end position="329"/>
    </location>
</feature>
<keyword evidence="12" id="KW-0511">Multifunctional enzyme</keyword>
<dbReference type="HAMAP" id="MF_01261">
    <property type="entry name" value="CCA_bact_type1"/>
    <property type="match status" value="1"/>
</dbReference>
<dbReference type="CDD" id="cd00077">
    <property type="entry name" value="HDc"/>
    <property type="match status" value="1"/>
</dbReference>
<dbReference type="InterPro" id="IPR043519">
    <property type="entry name" value="NT_sf"/>
</dbReference>
<dbReference type="SUPFAM" id="SSF81301">
    <property type="entry name" value="Nucleotidyltransferase"/>
    <property type="match status" value="1"/>
</dbReference>
<evidence type="ECO:0000256" key="8">
    <source>
        <dbReference type="ARBA" id="ARBA00022801"/>
    </source>
</evidence>
<evidence type="ECO:0000256" key="3">
    <source>
        <dbReference type="ARBA" id="ARBA00022694"/>
    </source>
</evidence>
<comment type="caution">
    <text evidence="14">The sequence shown here is derived from an EMBL/GenBank/DDBJ whole genome shotgun (WGS) entry which is preliminary data.</text>
</comment>
<dbReference type="InterPro" id="IPR006674">
    <property type="entry name" value="HD_domain"/>
</dbReference>
<evidence type="ECO:0000256" key="5">
    <source>
        <dbReference type="ARBA" id="ARBA00022723"/>
    </source>
</evidence>
<feature type="binding site" evidence="12">
    <location>
        <position position="11"/>
    </location>
    <ligand>
        <name>ATP</name>
        <dbReference type="ChEBI" id="CHEBI:30616"/>
    </ligand>
</feature>
<dbReference type="Pfam" id="PF12627">
    <property type="entry name" value="PolyA_pol_RNAbd"/>
    <property type="match status" value="1"/>
</dbReference>
<dbReference type="AlphaFoldDB" id="A0A7Y0Q5D8"/>
<keyword evidence="9 12" id="KW-0067">ATP-binding</keyword>
<evidence type="ECO:0000256" key="1">
    <source>
        <dbReference type="ARBA" id="ARBA00022596"/>
    </source>
</evidence>
<comment type="function">
    <text evidence="12">Catalyzes the addition and repair of the essential 3'-terminal CCA sequence in tRNAs without using a nucleic acid template. Adds these three nucleotides in the order of C, C, and A to the tRNA nucleotide-73, using CTP and ATP as substrates and producing inorganic pyrophosphate. tRNA 3'-terminal CCA addition is required both for tRNA processing and repair. Also involved in tRNA surveillance by mediating tandem CCA addition to generate a CCACCA at the 3' terminus of unstable tRNAs. While stable tRNAs receive only 3'-terminal CCA, unstable tRNAs are marked with CCACCA and rapidly degraded.</text>
</comment>
<keyword evidence="3 12" id="KW-0819">tRNA processing</keyword>
<keyword evidence="7 12" id="KW-0692">RNA repair</keyword>
<evidence type="ECO:0000256" key="2">
    <source>
        <dbReference type="ARBA" id="ARBA00022679"/>
    </source>
</evidence>
<keyword evidence="8 12" id="KW-0378">Hydrolase</keyword>
<keyword evidence="1 12" id="KW-0533">Nickel</keyword>
<dbReference type="GO" id="GO:0016791">
    <property type="term" value="F:phosphatase activity"/>
    <property type="evidence" value="ECO:0007669"/>
    <property type="project" value="UniProtKB-UniRule"/>
</dbReference>
<keyword evidence="15" id="KW-1185">Reference proteome</keyword>
<dbReference type="PANTHER" id="PTHR47545:SF1">
    <property type="entry name" value="MULTIFUNCTIONAL CCA PROTEIN"/>
    <property type="match status" value="1"/>
</dbReference>
<evidence type="ECO:0000256" key="4">
    <source>
        <dbReference type="ARBA" id="ARBA00022695"/>
    </source>
</evidence>
<dbReference type="GO" id="GO:0004810">
    <property type="term" value="F:CCA tRNA nucleotidyltransferase activity"/>
    <property type="evidence" value="ECO:0007669"/>
    <property type="project" value="UniProtKB-UniRule"/>
</dbReference>
<comment type="similarity">
    <text evidence="12">Belongs to the tRNA nucleotidyltransferase/poly(A) polymerase family. Bacterial CCA-adding enzyme type 1 subfamily.</text>
</comment>
<dbReference type="InterPro" id="IPR002646">
    <property type="entry name" value="PolA_pol_head_dom"/>
</dbReference>
<evidence type="ECO:0000313" key="14">
    <source>
        <dbReference type="EMBL" id="NMP29991.1"/>
    </source>
</evidence>
<dbReference type="EMBL" id="JABBXH010000001">
    <property type="protein sequence ID" value="NMP29991.1"/>
    <property type="molecule type" value="Genomic_DNA"/>
</dbReference>
<gene>
    <name evidence="12" type="primary">cca</name>
    <name evidence="14" type="ORF">HII17_00330</name>
</gene>
<keyword evidence="11 12" id="KW-0694">RNA-binding</keyword>
<dbReference type="PROSITE" id="PS51831">
    <property type="entry name" value="HD"/>
    <property type="match status" value="1"/>
</dbReference>
<evidence type="ECO:0000256" key="7">
    <source>
        <dbReference type="ARBA" id="ARBA00022800"/>
    </source>
</evidence>
<evidence type="ECO:0000256" key="12">
    <source>
        <dbReference type="HAMAP-Rule" id="MF_01261"/>
    </source>
</evidence>
<dbReference type="SUPFAM" id="SSF81891">
    <property type="entry name" value="Poly A polymerase C-terminal region-like"/>
    <property type="match status" value="1"/>
</dbReference>
<evidence type="ECO:0000256" key="6">
    <source>
        <dbReference type="ARBA" id="ARBA00022741"/>
    </source>
</evidence>
<name>A0A7Y0Q5D8_9GAMM</name>
<feature type="binding site" evidence="12">
    <location>
        <position position="91"/>
    </location>
    <ligand>
        <name>CTP</name>
        <dbReference type="ChEBI" id="CHEBI:37563"/>
    </ligand>
</feature>
<dbReference type="InterPro" id="IPR003607">
    <property type="entry name" value="HD/PDEase_dom"/>
</dbReference>
<feature type="binding site" evidence="12">
    <location>
        <position position="140"/>
    </location>
    <ligand>
        <name>CTP</name>
        <dbReference type="ChEBI" id="CHEBI:37563"/>
    </ligand>
</feature>
<dbReference type="GO" id="GO:0042245">
    <property type="term" value="P:RNA repair"/>
    <property type="evidence" value="ECO:0007669"/>
    <property type="project" value="UniProtKB-KW"/>
</dbReference>
<keyword evidence="2 12" id="KW-0808">Transferase</keyword>
<feature type="binding site" evidence="12">
    <location>
        <position position="21"/>
    </location>
    <ligand>
        <name>Mg(2+)</name>
        <dbReference type="ChEBI" id="CHEBI:18420"/>
    </ligand>
</feature>
<reference evidence="14 15" key="1">
    <citation type="submission" date="2020-04" db="EMBL/GenBank/DDBJ databases">
        <title>Thalassotalea sp. M1531, isolated from the surface of marine red alga.</title>
        <authorList>
            <person name="Pang L."/>
            <person name="Lu D.-C."/>
        </authorList>
    </citation>
    <scope>NUCLEOTIDE SEQUENCE [LARGE SCALE GENOMIC DNA]</scope>
    <source>
        <strain evidence="14 15">M1531</strain>
    </source>
</reference>
<keyword evidence="6 12" id="KW-0547">Nucleotide-binding</keyword>
<evidence type="ECO:0000256" key="10">
    <source>
        <dbReference type="ARBA" id="ARBA00022842"/>
    </source>
</evidence>
<feature type="binding site" evidence="12">
    <location>
        <position position="23"/>
    </location>
    <ligand>
        <name>Mg(2+)</name>
        <dbReference type="ChEBI" id="CHEBI:18420"/>
    </ligand>
</feature>
<dbReference type="InterPro" id="IPR032828">
    <property type="entry name" value="PolyA_RNA-bd"/>
</dbReference>
<feature type="binding site" evidence="12">
    <location>
        <position position="137"/>
    </location>
    <ligand>
        <name>ATP</name>
        <dbReference type="ChEBI" id="CHEBI:30616"/>
    </ligand>
</feature>
<dbReference type="GO" id="GO:0001680">
    <property type="term" value="P:tRNA 3'-terminal CCA addition"/>
    <property type="evidence" value="ECO:0007669"/>
    <property type="project" value="UniProtKB-UniRule"/>
</dbReference>
<comment type="cofactor">
    <cofactor evidence="12">
        <name>Mg(2+)</name>
        <dbReference type="ChEBI" id="CHEBI:18420"/>
    </cofactor>
    <text evidence="12">Magnesium is required for nucleotidyltransferase activity.</text>
</comment>
<protein>
    <recommendedName>
        <fullName evidence="12">Multifunctional CCA protein</fullName>
    </recommendedName>
    <domain>
        <recommendedName>
            <fullName evidence="12">CCA-adding enzyme</fullName>
            <ecNumber evidence="12">2.7.7.72</ecNumber>
        </recommendedName>
        <alternativeName>
            <fullName evidence="12">CCA tRNA nucleotidyltransferase</fullName>
        </alternativeName>
        <alternativeName>
            <fullName evidence="12">tRNA CCA-pyrophosphorylase</fullName>
        </alternativeName>
        <alternativeName>
            <fullName evidence="12">tRNA adenylyl-/cytidylyl-transferase</fullName>
        </alternativeName>
        <alternativeName>
            <fullName evidence="12">tRNA nucleotidyltransferase</fullName>
        </alternativeName>
        <alternativeName>
            <fullName evidence="12">tRNA-NT</fullName>
        </alternativeName>
    </domain>
    <domain>
        <recommendedName>
            <fullName evidence="12">2'-nucleotidase</fullName>
            <ecNumber evidence="12">3.1.3.-</ecNumber>
        </recommendedName>
    </domain>
    <domain>
        <recommendedName>
            <fullName evidence="12">2',3'-cyclic phosphodiesterase</fullName>
            <ecNumber evidence="12">3.1.4.-</ecNumber>
        </recommendedName>
    </domain>
    <domain>
        <recommendedName>
            <fullName evidence="12">Phosphatase</fullName>
        </recommendedName>
    </domain>
</protein>
<comment type="cofactor">
    <cofactor evidence="12">
        <name>Ni(2+)</name>
        <dbReference type="ChEBI" id="CHEBI:49786"/>
    </cofactor>
    <text evidence="12">Nickel for phosphatase activity.</text>
</comment>
<evidence type="ECO:0000256" key="9">
    <source>
        <dbReference type="ARBA" id="ARBA00022840"/>
    </source>
</evidence>
<dbReference type="Proteomes" id="UP000568664">
    <property type="component" value="Unassembled WGS sequence"/>
</dbReference>
<dbReference type="HAMAP" id="MF_01262">
    <property type="entry name" value="CCA_bact_type2"/>
    <property type="match status" value="1"/>
</dbReference>
<dbReference type="Gene3D" id="3.30.460.10">
    <property type="entry name" value="Beta Polymerase, domain 2"/>
    <property type="match status" value="1"/>
</dbReference>
<dbReference type="EC" id="2.7.7.72" evidence="12"/>
<feature type="binding site" evidence="12">
    <location>
        <position position="137"/>
    </location>
    <ligand>
        <name>CTP</name>
        <dbReference type="ChEBI" id="CHEBI:37563"/>
    </ligand>
</feature>
<comment type="catalytic activity">
    <reaction evidence="12">
        <text>a tRNA with a 3' CCA end + 2 CTP + ATP = a tRNA with a 3' CCACCA end + 3 diphosphate</text>
        <dbReference type="Rhea" id="RHEA:76235"/>
        <dbReference type="Rhea" id="RHEA-COMP:10468"/>
        <dbReference type="Rhea" id="RHEA-COMP:18655"/>
        <dbReference type="ChEBI" id="CHEBI:30616"/>
        <dbReference type="ChEBI" id="CHEBI:33019"/>
        <dbReference type="ChEBI" id="CHEBI:37563"/>
        <dbReference type="ChEBI" id="CHEBI:83071"/>
        <dbReference type="ChEBI" id="CHEBI:195187"/>
    </reaction>
</comment>
<accession>A0A7Y0Q5D8</accession>
<dbReference type="GO" id="GO:0004112">
    <property type="term" value="F:cyclic-nucleotide phosphodiesterase activity"/>
    <property type="evidence" value="ECO:0007669"/>
    <property type="project" value="UniProtKB-UniRule"/>
</dbReference>
<proteinExistence type="inferred from homology"/>
<dbReference type="EC" id="3.1.4.-" evidence="12"/>
<organism evidence="14 15">
    <name type="scientific">Thalassotalea algicola</name>
    <dbReference type="NCBI Taxonomy" id="2716224"/>
    <lineage>
        <taxon>Bacteria</taxon>
        <taxon>Pseudomonadati</taxon>
        <taxon>Pseudomonadota</taxon>
        <taxon>Gammaproteobacteria</taxon>
        <taxon>Alteromonadales</taxon>
        <taxon>Colwelliaceae</taxon>
        <taxon>Thalassotalea</taxon>
    </lineage>
</organism>